<feature type="domain" description="GGDEF" evidence="2">
    <location>
        <begin position="173"/>
        <end position="308"/>
    </location>
</feature>
<reference evidence="3" key="2">
    <citation type="submission" date="2023-06" db="EMBL/GenBank/DDBJ databases">
        <authorList>
            <consortium name="Lawrence Berkeley National Laboratory"/>
            <person name="Mondo S.J."/>
            <person name="Hensen N."/>
            <person name="Bonometti L."/>
            <person name="Westerberg I."/>
            <person name="Brannstrom I.O."/>
            <person name="Guillou S."/>
            <person name="Cros-Aarteil S."/>
            <person name="Calhoun S."/>
            <person name="Haridas S."/>
            <person name="Kuo A."/>
            <person name="Pangilinan J."/>
            <person name="Riley R."/>
            <person name="Labutti K."/>
            <person name="Andreopoulos B."/>
            <person name="Lipzen A."/>
            <person name="Chen C."/>
            <person name="Yanf M."/>
            <person name="Daum C."/>
            <person name="Ng V."/>
            <person name="Clum A."/>
            <person name="Steindorff A."/>
            <person name="Ohm R."/>
            <person name="Martin F."/>
            <person name="Silar P."/>
            <person name="Natvig D."/>
            <person name="Lalanne C."/>
            <person name="Gautier V."/>
            <person name="Ament-Velasquez S.L."/>
            <person name="Kruys A."/>
            <person name="Hutchinson M.I."/>
            <person name="Powell A.J."/>
            <person name="Barry K."/>
            <person name="Miller A.N."/>
            <person name="Grigoriev I.V."/>
            <person name="Debuchy R."/>
            <person name="Gladieux P."/>
            <person name="Thoren M.H."/>
            <person name="Johannesson H."/>
        </authorList>
    </citation>
    <scope>NUCLEOTIDE SEQUENCE</scope>
    <source>
        <strain evidence="3">PSN324</strain>
    </source>
</reference>
<feature type="compositionally biased region" description="Low complexity" evidence="1">
    <location>
        <begin position="36"/>
        <end position="49"/>
    </location>
</feature>
<dbReference type="InterPro" id="IPR050469">
    <property type="entry name" value="Diguanylate_Cyclase"/>
</dbReference>
<dbReference type="PANTHER" id="PTHR45138">
    <property type="entry name" value="REGULATORY COMPONENTS OF SENSORY TRANSDUCTION SYSTEM"/>
    <property type="match status" value="1"/>
</dbReference>
<dbReference type="Gene3D" id="3.30.70.270">
    <property type="match status" value="1"/>
</dbReference>
<dbReference type="GO" id="GO:0043709">
    <property type="term" value="P:cell adhesion involved in single-species biofilm formation"/>
    <property type="evidence" value="ECO:0007669"/>
    <property type="project" value="TreeGrafter"/>
</dbReference>
<feature type="region of interest" description="Disordered" evidence="1">
    <location>
        <begin position="1"/>
        <end position="54"/>
    </location>
</feature>
<evidence type="ECO:0000259" key="2">
    <source>
        <dbReference type="PROSITE" id="PS50887"/>
    </source>
</evidence>
<dbReference type="SUPFAM" id="SSF55073">
    <property type="entry name" value="Nucleotide cyclase"/>
    <property type="match status" value="1"/>
</dbReference>
<dbReference type="GO" id="GO:0052621">
    <property type="term" value="F:diguanylate cyclase activity"/>
    <property type="evidence" value="ECO:0007669"/>
    <property type="project" value="TreeGrafter"/>
</dbReference>
<dbReference type="AlphaFoldDB" id="A0AAV9HMS7"/>
<dbReference type="InterPro" id="IPR029787">
    <property type="entry name" value="Nucleotide_cyclase"/>
</dbReference>
<protein>
    <submittedName>
        <fullName evidence="3">Nucleotide cyclase</fullName>
    </submittedName>
</protein>
<dbReference type="InterPro" id="IPR043128">
    <property type="entry name" value="Rev_trsase/Diguanyl_cyclase"/>
</dbReference>
<keyword evidence="4" id="KW-1185">Reference proteome</keyword>
<evidence type="ECO:0000313" key="4">
    <source>
        <dbReference type="Proteomes" id="UP001321749"/>
    </source>
</evidence>
<feature type="compositionally biased region" description="Polar residues" evidence="1">
    <location>
        <begin position="1"/>
        <end position="31"/>
    </location>
</feature>
<organism evidence="3 4">
    <name type="scientific">Cladorrhinum samala</name>
    <dbReference type="NCBI Taxonomy" id="585594"/>
    <lineage>
        <taxon>Eukaryota</taxon>
        <taxon>Fungi</taxon>
        <taxon>Dikarya</taxon>
        <taxon>Ascomycota</taxon>
        <taxon>Pezizomycotina</taxon>
        <taxon>Sordariomycetes</taxon>
        <taxon>Sordariomycetidae</taxon>
        <taxon>Sordariales</taxon>
        <taxon>Podosporaceae</taxon>
        <taxon>Cladorrhinum</taxon>
    </lineage>
</organism>
<dbReference type="PROSITE" id="PS50887">
    <property type="entry name" value="GGDEF"/>
    <property type="match status" value="1"/>
</dbReference>
<dbReference type="SMART" id="SM00267">
    <property type="entry name" value="GGDEF"/>
    <property type="match status" value="1"/>
</dbReference>
<evidence type="ECO:0000256" key="1">
    <source>
        <dbReference type="SAM" id="MobiDB-lite"/>
    </source>
</evidence>
<name>A0AAV9HMS7_9PEZI</name>
<evidence type="ECO:0000313" key="3">
    <source>
        <dbReference type="EMBL" id="KAK4461937.1"/>
    </source>
</evidence>
<gene>
    <name evidence="3" type="ORF">QBC42DRAFT_346736</name>
</gene>
<dbReference type="EMBL" id="MU864980">
    <property type="protein sequence ID" value="KAK4461937.1"/>
    <property type="molecule type" value="Genomic_DNA"/>
</dbReference>
<sequence length="308" mass="33286">MSSRTPQQAGRQPANNQLPLRPAAQSTTLQRTVAGASATARPAPTPSRTNSDLDSSSADMIIAVLTSDLAILQNLLPHLQTVERTLASQQPDPKRHLALLQGELPHIKQLNSALSSLVPALRSNVNNMKLEQQALQARVVRFQRQAREDPLTGLPNRRAFEAVFTKLLMPGNALFSMAILDLDHFKRINDDYSHTVGDAVLKALGGILRGFAAKSRAKCHAFRWGGEEFALIIEGVNASQAKGILDGLCASIAQDAATWEKIAKKLRVTASIGVADSIERRGREVLEEADARVYAAKGAGRNRVVGGR</sequence>
<accession>A0AAV9HMS7</accession>
<dbReference type="Pfam" id="PF00990">
    <property type="entry name" value="GGDEF"/>
    <property type="match status" value="1"/>
</dbReference>
<dbReference type="CDD" id="cd01949">
    <property type="entry name" value="GGDEF"/>
    <property type="match status" value="1"/>
</dbReference>
<dbReference type="InterPro" id="IPR000160">
    <property type="entry name" value="GGDEF_dom"/>
</dbReference>
<dbReference type="PANTHER" id="PTHR45138:SF24">
    <property type="entry name" value="DIGUANYLATE CYCLASE DGCC-RELATED"/>
    <property type="match status" value="1"/>
</dbReference>
<reference evidence="3" key="1">
    <citation type="journal article" date="2023" name="Mol. Phylogenet. Evol.">
        <title>Genome-scale phylogeny and comparative genomics of the fungal order Sordariales.</title>
        <authorList>
            <person name="Hensen N."/>
            <person name="Bonometti L."/>
            <person name="Westerberg I."/>
            <person name="Brannstrom I.O."/>
            <person name="Guillou S."/>
            <person name="Cros-Aarteil S."/>
            <person name="Calhoun S."/>
            <person name="Haridas S."/>
            <person name="Kuo A."/>
            <person name="Mondo S."/>
            <person name="Pangilinan J."/>
            <person name="Riley R."/>
            <person name="LaButti K."/>
            <person name="Andreopoulos B."/>
            <person name="Lipzen A."/>
            <person name="Chen C."/>
            <person name="Yan M."/>
            <person name="Daum C."/>
            <person name="Ng V."/>
            <person name="Clum A."/>
            <person name="Steindorff A."/>
            <person name="Ohm R.A."/>
            <person name="Martin F."/>
            <person name="Silar P."/>
            <person name="Natvig D.O."/>
            <person name="Lalanne C."/>
            <person name="Gautier V."/>
            <person name="Ament-Velasquez S.L."/>
            <person name="Kruys A."/>
            <person name="Hutchinson M.I."/>
            <person name="Powell A.J."/>
            <person name="Barry K."/>
            <person name="Miller A.N."/>
            <person name="Grigoriev I.V."/>
            <person name="Debuchy R."/>
            <person name="Gladieux P."/>
            <person name="Hiltunen Thoren M."/>
            <person name="Johannesson H."/>
        </authorList>
    </citation>
    <scope>NUCLEOTIDE SEQUENCE</scope>
    <source>
        <strain evidence="3">PSN324</strain>
    </source>
</reference>
<proteinExistence type="predicted"/>
<dbReference type="Proteomes" id="UP001321749">
    <property type="component" value="Unassembled WGS sequence"/>
</dbReference>
<comment type="caution">
    <text evidence="3">The sequence shown here is derived from an EMBL/GenBank/DDBJ whole genome shotgun (WGS) entry which is preliminary data.</text>
</comment>
<dbReference type="GO" id="GO:0005886">
    <property type="term" value="C:plasma membrane"/>
    <property type="evidence" value="ECO:0007669"/>
    <property type="project" value="TreeGrafter"/>
</dbReference>
<dbReference type="NCBIfam" id="TIGR00254">
    <property type="entry name" value="GGDEF"/>
    <property type="match status" value="1"/>
</dbReference>